<evidence type="ECO:0008006" key="5">
    <source>
        <dbReference type="Google" id="ProtNLM"/>
    </source>
</evidence>
<keyword evidence="2" id="KW-1133">Transmembrane helix</keyword>
<reference evidence="3 4" key="1">
    <citation type="submission" date="2018-03" db="EMBL/GenBank/DDBJ databases">
        <authorList>
            <person name="Zhou J."/>
            <person name="Li X."/>
            <person name="Xue M."/>
            <person name="Yin J."/>
        </authorList>
    </citation>
    <scope>NUCLEOTIDE SEQUENCE [LARGE SCALE GENOMIC DNA]</scope>
    <source>
        <strain evidence="3 4">SYSU ZJ2214</strain>
    </source>
</reference>
<gene>
    <name evidence="3" type="ORF">C6W88_19895</name>
</gene>
<keyword evidence="2" id="KW-0472">Membrane</keyword>
<sequence length="89" mass="9881">MTLRLPVVARPGLRAFLHQARIGLPSRTIITAMIAALLLASLAGCTTYTYDDGHKETVWGVPPVDEHKTEQERQNEGVKYREPGVIPEE</sequence>
<accession>A0ABX5IWH6</accession>
<keyword evidence="2" id="KW-0812">Transmembrane</keyword>
<evidence type="ECO:0000313" key="3">
    <source>
        <dbReference type="EMBL" id="PTL89091.1"/>
    </source>
</evidence>
<dbReference type="RefSeq" id="WP_108133745.1">
    <property type="nucleotide sequence ID" value="NZ_PXNS01000017.1"/>
</dbReference>
<feature type="transmembrane region" description="Helical" evidence="2">
    <location>
        <begin position="29"/>
        <end position="50"/>
    </location>
</feature>
<keyword evidence="4" id="KW-1185">Reference proteome</keyword>
<comment type="caution">
    <text evidence="3">The sequence shown here is derived from an EMBL/GenBank/DDBJ whole genome shotgun (WGS) entry which is preliminary data.</text>
</comment>
<dbReference type="EMBL" id="PXNS01000017">
    <property type="protein sequence ID" value="PTL89091.1"/>
    <property type="molecule type" value="Genomic_DNA"/>
</dbReference>
<proteinExistence type="predicted"/>
<organism evidence="3 4">
    <name type="scientific">Halomonas litopenaei</name>
    <dbReference type="NCBI Taxonomy" id="2109328"/>
    <lineage>
        <taxon>Bacteria</taxon>
        <taxon>Pseudomonadati</taxon>
        <taxon>Pseudomonadota</taxon>
        <taxon>Gammaproteobacteria</taxon>
        <taxon>Oceanospirillales</taxon>
        <taxon>Halomonadaceae</taxon>
        <taxon>Halomonas</taxon>
    </lineage>
</organism>
<name>A0ABX5IWH6_9GAMM</name>
<evidence type="ECO:0000256" key="2">
    <source>
        <dbReference type="SAM" id="Phobius"/>
    </source>
</evidence>
<feature type="compositionally biased region" description="Basic and acidic residues" evidence="1">
    <location>
        <begin position="65"/>
        <end position="82"/>
    </location>
</feature>
<feature type="region of interest" description="Disordered" evidence="1">
    <location>
        <begin position="65"/>
        <end position="89"/>
    </location>
</feature>
<protein>
    <recommendedName>
        <fullName evidence="5">DUF4124 domain-containing protein</fullName>
    </recommendedName>
</protein>
<evidence type="ECO:0000256" key="1">
    <source>
        <dbReference type="SAM" id="MobiDB-lite"/>
    </source>
</evidence>
<dbReference type="Proteomes" id="UP000241895">
    <property type="component" value="Unassembled WGS sequence"/>
</dbReference>
<evidence type="ECO:0000313" key="4">
    <source>
        <dbReference type="Proteomes" id="UP000241895"/>
    </source>
</evidence>